<evidence type="ECO:0000313" key="1">
    <source>
        <dbReference type="EMBL" id="PMC65264.1"/>
    </source>
</evidence>
<dbReference type="Proteomes" id="UP000235836">
    <property type="component" value="Unassembled WGS sequence"/>
</dbReference>
<evidence type="ECO:0000313" key="2">
    <source>
        <dbReference type="Proteomes" id="UP000235836"/>
    </source>
</evidence>
<proteinExistence type="predicted"/>
<protein>
    <submittedName>
        <fullName evidence="1">Uncharacterized protein</fullName>
    </submittedName>
</protein>
<reference evidence="1 2" key="1">
    <citation type="submission" date="2017-09" db="EMBL/GenBank/DDBJ databases">
        <title>Bacterial strain isolated from the female urinary microbiota.</title>
        <authorList>
            <person name="Thomas-White K."/>
            <person name="Kumar N."/>
            <person name="Forster S."/>
            <person name="Putonti C."/>
            <person name="Lawley T."/>
            <person name="Wolfe A.J."/>
        </authorList>
    </citation>
    <scope>NUCLEOTIDE SEQUENCE [LARGE SCALE GENOMIC DNA]</scope>
    <source>
        <strain evidence="1 2">UMB0792</strain>
    </source>
</reference>
<keyword evidence="2" id="KW-1185">Reference proteome</keyword>
<accession>A0A2N6T7G4</accession>
<dbReference type="RefSeq" id="WP_102723385.1">
    <property type="nucleotide sequence ID" value="NZ_JBHRZL010000016.1"/>
</dbReference>
<gene>
    <name evidence="1" type="ORF">CJ203_02330</name>
</gene>
<dbReference type="AlphaFoldDB" id="A0A2N6T7G4"/>
<comment type="caution">
    <text evidence="1">The sequence shown here is derived from an EMBL/GenBank/DDBJ whole genome shotgun (WGS) entry which is preliminary data.</text>
</comment>
<name>A0A2N6T7G4_9CORY</name>
<sequence>MSSPAAAPRKYPLTESHKRMIEELPKTQAKATRDLQEYVKKLEARQKRPRWQRLLGIYPV</sequence>
<organism evidence="1 2">
    <name type="scientific">Corynebacterium tuscaniense</name>
    <dbReference type="NCBI Taxonomy" id="302449"/>
    <lineage>
        <taxon>Bacteria</taxon>
        <taxon>Bacillati</taxon>
        <taxon>Actinomycetota</taxon>
        <taxon>Actinomycetes</taxon>
        <taxon>Mycobacteriales</taxon>
        <taxon>Corynebacteriaceae</taxon>
        <taxon>Corynebacterium</taxon>
    </lineage>
</organism>
<dbReference type="EMBL" id="PNHG01000002">
    <property type="protein sequence ID" value="PMC65264.1"/>
    <property type="molecule type" value="Genomic_DNA"/>
</dbReference>